<sequence length="304" mass="34638">MRSMSSVLNAMKPGWCSVLLPACVALLPFTPVSAAPPGEMPFGVYDPNGDFEADPEVAIEHLFLPWEDVFLPSLVDADLYAIERDRAVLATIEPWTWSRSERNSPDILRRNLLSGEYDQYMRGICAVLGTMDSSVTVRWAQEMDDYTSQFIWAGWKPDDYIAGYRRVVDICKAEAPNAKFMWSPLGYENLPEFYPGDDYVDLVGLSVFGLQAWEIQKFGKELSFVDILTPRYERAVQFGKPIVVAELGYVGNQAYVDKWESEVRQIYPQFPSLVGVVYFNQHEVYPWPDGFGLPDWRIGKRVTE</sequence>
<dbReference type="Gene3D" id="3.20.20.80">
    <property type="entry name" value="Glycosidases"/>
    <property type="match status" value="1"/>
</dbReference>
<dbReference type="AlphaFoldDB" id="A0A1X6Z1X6"/>
<dbReference type="PANTHER" id="PTHR40079:SF4">
    <property type="entry name" value="GH26 DOMAIN-CONTAINING PROTEIN-RELATED"/>
    <property type="match status" value="1"/>
</dbReference>
<organism evidence="7 8">
    <name type="scientific">Roseovarius gaetbuli</name>
    <dbReference type="NCBI Taxonomy" id="1356575"/>
    <lineage>
        <taxon>Bacteria</taxon>
        <taxon>Pseudomonadati</taxon>
        <taxon>Pseudomonadota</taxon>
        <taxon>Alphaproteobacteria</taxon>
        <taxon>Rhodobacterales</taxon>
        <taxon>Roseobacteraceae</taxon>
        <taxon>Roseovarius</taxon>
    </lineage>
</organism>
<feature type="active site" description="Proton donor" evidence="4">
    <location>
        <position position="142"/>
    </location>
</feature>
<dbReference type="PROSITE" id="PS51764">
    <property type="entry name" value="GH26"/>
    <property type="match status" value="1"/>
</dbReference>
<protein>
    <submittedName>
        <fullName evidence="7">Endoglucanase H</fullName>
        <ecNumber evidence="7">3.2.1.4</ecNumber>
    </submittedName>
</protein>
<feature type="domain" description="GH26" evidence="6">
    <location>
        <begin position="2"/>
        <end position="304"/>
    </location>
</feature>
<evidence type="ECO:0000313" key="8">
    <source>
        <dbReference type="Proteomes" id="UP000194012"/>
    </source>
</evidence>
<dbReference type="InterPro" id="IPR022790">
    <property type="entry name" value="GH26_dom"/>
</dbReference>
<keyword evidence="5" id="KW-0732">Signal</keyword>
<dbReference type="EMBL" id="FWFJ01000011">
    <property type="protein sequence ID" value="SLN38404.1"/>
    <property type="molecule type" value="Genomic_DNA"/>
</dbReference>
<evidence type="ECO:0000256" key="3">
    <source>
        <dbReference type="ARBA" id="ARBA00023295"/>
    </source>
</evidence>
<evidence type="ECO:0000256" key="5">
    <source>
        <dbReference type="SAM" id="SignalP"/>
    </source>
</evidence>
<dbReference type="InterPro" id="IPR017853">
    <property type="entry name" value="GH"/>
</dbReference>
<keyword evidence="2 4" id="KW-0378">Hydrolase</keyword>
<feature type="active site" description="Nucleophile" evidence="4">
    <location>
        <position position="246"/>
    </location>
</feature>
<gene>
    <name evidence="7" type="primary">celH</name>
    <name evidence="7" type="ORF">ROG8370_01596</name>
</gene>
<feature type="chain" id="PRO_5012078207" evidence="5">
    <location>
        <begin position="35"/>
        <end position="304"/>
    </location>
</feature>
<feature type="signal peptide" evidence="5">
    <location>
        <begin position="1"/>
        <end position="34"/>
    </location>
</feature>
<dbReference type="EC" id="3.2.1.4" evidence="7"/>
<accession>A0A1X6Z1X6</accession>
<evidence type="ECO:0000256" key="1">
    <source>
        <dbReference type="ARBA" id="ARBA00007754"/>
    </source>
</evidence>
<name>A0A1X6Z1X6_9RHOB</name>
<evidence type="ECO:0000256" key="2">
    <source>
        <dbReference type="ARBA" id="ARBA00022801"/>
    </source>
</evidence>
<reference evidence="8" key="1">
    <citation type="submission" date="2017-03" db="EMBL/GenBank/DDBJ databases">
        <authorList>
            <person name="Rodrigo-Torres L."/>
            <person name="Arahal R.D."/>
            <person name="Lucena T."/>
        </authorList>
    </citation>
    <scope>NUCLEOTIDE SEQUENCE [LARGE SCALE GENOMIC DNA]</scope>
    <source>
        <strain evidence="8">CECT 8370</strain>
    </source>
</reference>
<keyword evidence="8" id="KW-1185">Reference proteome</keyword>
<dbReference type="Proteomes" id="UP000194012">
    <property type="component" value="Unassembled WGS sequence"/>
</dbReference>
<keyword evidence="3 4" id="KW-0326">Glycosidase</keyword>
<dbReference type="SUPFAM" id="SSF51445">
    <property type="entry name" value="(Trans)glycosidases"/>
    <property type="match status" value="1"/>
</dbReference>
<dbReference type="GO" id="GO:0016985">
    <property type="term" value="F:mannan endo-1,4-beta-mannosidase activity"/>
    <property type="evidence" value="ECO:0007669"/>
    <property type="project" value="InterPro"/>
</dbReference>
<dbReference type="PANTHER" id="PTHR40079">
    <property type="entry name" value="MANNAN ENDO-1,4-BETA-MANNOSIDASE E-RELATED"/>
    <property type="match status" value="1"/>
</dbReference>
<proteinExistence type="inferred from homology"/>
<evidence type="ECO:0000313" key="7">
    <source>
        <dbReference type="EMBL" id="SLN38404.1"/>
    </source>
</evidence>
<evidence type="ECO:0000256" key="4">
    <source>
        <dbReference type="PROSITE-ProRule" id="PRU01100"/>
    </source>
</evidence>
<dbReference type="GO" id="GO:0008810">
    <property type="term" value="F:cellulase activity"/>
    <property type="evidence" value="ECO:0007669"/>
    <property type="project" value="UniProtKB-EC"/>
</dbReference>
<dbReference type="GO" id="GO:0006080">
    <property type="term" value="P:substituted mannan metabolic process"/>
    <property type="evidence" value="ECO:0007669"/>
    <property type="project" value="InterPro"/>
</dbReference>
<dbReference type="InterPro" id="IPR000805">
    <property type="entry name" value="Glyco_hydro_26"/>
</dbReference>
<comment type="similarity">
    <text evidence="1 4">Belongs to the glycosyl hydrolase 26 family.</text>
</comment>
<dbReference type="Pfam" id="PF02156">
    <property type="entry name" value="Glyco_hydro_26"/>
    <property type="match status" value="1"/>
</dbReference>
<evidence type="ECO:0000259" key="6">
    <source>
        <dbReference type="PROSITE" id="PS51764"/>
    </source>
</evidence>